<feature type="compositionally biased region" description="Polar residues" evidence="1">
    <location>
        <begin position="135"/>
        <end position="146"/>
    </location>
</feature>
<evidence type="ECO:0000313" key="4">
    <source>
        <dbReference type="Proteomes" id="UP000729701"/>
    </source>
</evidence>
<dbReference type="Pfam" id="PF10057">
    <property type="entry name" value="MpsC"/>
    <property type="match status" value="1"/>
</dbReference>
<evidence type="ECO:0000259" key="2">
    <source>
        <dbReference type="Pfam" id="PF10057"/>
    </source>
</evidence>
<proteinExistence type="predicted"/>
<protein>
    <submittedName>
        <fullName evidence="3">DUF2294 domain-containing protein</fullName>
    </submittedName>
</protein>
<comment type="caution">
    <text evidence="3">The sequence shown here is derived from an EMBL/GenBank/DDBJ whole genome shotgun (WGS) entry which is preliminary data.</text>
</comment>
<evidence type="ECO:0000256" key="1">
    <source>
        <dbReference type="SAM" id="MobiDB-lite"/>
    </source>
</evidence>
<reference evidence="3" key="1">
    <citation type="submission" date="2021-05" db="EMBL/GenBank/DDBJ databases">
        <authorList>
            <person name="Pietrasiak N."/>
            <person name="Ward R."/>
            <person name="Stajich J.E."/>
            <person name="Kurbessoian T."/>
        </authorList>
    </citation>
    <scope>NUCLEOTIDE SEQUENCE</scope>
    <source>
        <strain evidence="3">GSE-NOS-MK-12-04C</strain>
    </source>
</reference>
<dbReference type="EMBL" id="JAHHGZ010000006">
    <property type="protein sequence ID" value="MBW4667163.1"/>
    <property type="molecule type" value="Genomic_DNA"/>
</dbReference>
<gene>
    <name evidence="3" type="ORF">KME60_06875</name>
</gene>
<organism evidence="3 4">
    <name type="scientific">Cyanomargarita calcarea GSE-NOS-MK-12-04C</name>
    <dbReference type="NCBI Taxonomy" id="2839659"/>
    <lineage>
        <taxon>Bacteria</taxon>
        <taxon>Bacillati</taxon>
        <taxon>Cyanobacteriota</taxon>
        <taxon>Cyanophyceae</taxon>
        <taxon>Nostocales</taxon>
        <taxon>Cyanomargaritaceae</taxon>
        <taxon>Cyanomargarita</taxon>
    </lineage>
</organism>
<evidence type="ECO:0000313" key="3">
    <source>
        <dbReference type="EMBL" id="MBW4667163.1"/>
    </source>
</evidence>
<feature type="region of interest" description="Disordered" evidence="1">
    <location>
        <begin position="122"/>
        <end position="146"/>
    </location>
</feature>
<name>A0A951QLF1_9CYAN</name>
<dbReference type="AlphaFoldDB" id="A0A951QLF1"/>
<dbReference type="Proteomes" id="UP000729701">
    <property type="component" value="Unassembled WGS sequence"/>
</dbReference>
<feature type="domain" description="Na+-translocating membrane potential-generating system MpsC" evidence="2">
    <location>
        <begin position="8"/>
        <end position="116"/>
    </location>
</feature>
<reference evidence="3" key="2">
    <citation type="journal article" date="2022" name="Microbiol. Resour. Announc.">
        <title>Metagenome Sequencing to Explore Phylogenomics of Terrestrial Cyanobacteria.</title>
        <authorList>
            <person name="Ward R.D."/>
            <person name="Stajich J.E."/>
            <person name="Johansen J.R."/>
            <person name="Huntemann M."/>
            <person name="Clum A."/>
            <person name="Foster B."/>
            <person name="Foster B."/>
            <person name="Roux S."/>
            <person name="Palaniappan K."/>
            <person name="Varghese N."/>
            <person name="Mukherjee S."/>
            <person name="Reddy T.B.K."/>
            <person name="Daum C."/>
            <person name="Copeland A."/>
            <person name="Chen I.A."/>
            <person name="Ivanova N.N."/>
            <person name="Kyrpides N.C."/>
            <person name="Shapiro N."/>
            <person name="Eloe-Fadrosh E.A."/>
            <person name="Pietrasiak N."/>
        </authorList>
    </citation>
    <scope>NUCLEOTIDE SEQUENCE</scope>
    <source>
        <strain evidence="3">GSE-NOS-MK-12-04C</strain>
    </source>
</reference>
<accession>A0A951QLF1</accession>
<dbReference type="InterPro" id="IPR018745">
    <property type="entry name" value="MpsC"/>
</dbReference>
<sequence>MTTTSNPTRGQVERTLAQRIQALYREQLGHQPSKVTCQLSDRNLVIVLEDSITQPEQLLAHTGRQELAEQVRSDLDDAIQPQIKELIEEILNVEVVELLSDATLETGRSGIIAVLTDTPVVRNSGSSSRVRRKPSSNNNETETSVK</sequence>